<name>A0ABS4WF57_9MICC</name>
<dbReference type="EMBL" id="JAGIOE010000001">
    <property type="protein sequence ID" value="MBP2374836.1"/>
    <property type="molecule type" value="Genomic_DNA"/>
</dbReference>
<proteinExistence type="predicted"/>
<evidence type="ECO:0000256" key="1">
    <source>
        <dbReference type="SAM" id="Phobius"/>
    </source>
</evidence>
<feature type="transmembrane region" description="Helical" evidence="1">
    <location>
        <begin position="83"/>
        <end position="104"/>
    </location>
</feature>
<dbReference type="Proteomes" id="UP000766570">
    <property type="component" value="Unassembled WGS sequence"/>
</dbReference>
<evidence type="ECO:0008006" key="4">
    <source>
        <dbReference type="Google" id="ProtNLM"/>
    </source>
</evidence>
<feature type="transmembrane region" description="Helical" evidence="1">
    <location>
        <begin position="51"/>
        <end position="71"/>
    </location>
</feature>
<sequence length="170" mass="17870">MRALVRILGGAAAGFVLFALLGYLGMHFDWLSRGVRLDWGGQPFAVMMPRAGWEFGAAIALTVVLAGIGAVTHLQSKRTAGVGAVLAAALVMAACVLIFGTSEVQQAIRMDPSYTEYPALSARVAWHGASSEATYAVIGVLGAIAWLGRRPAPAGPLHHDDSAAYRRPVQ</sequence>
<accession>A0ABS4WF57</accession>
<keyword evidence="1" id="KW-0812">Transmembrane</keyword>
<evidence type="ECO:0000313" key="2">
    <source>
        <dbReference type="EMBL" id="MBP2374836.1"/>
    </source>
</evidence>
<gene>
    <name evidence="2" type="ORF">JOF46_002748</name>
</gene>
<keyword evidence="1" id="KW-1133">Transmembrane helix</keyword>
<keyword evidence="3" id="KW-1185">Reference proteome</keyword>
<dbReference type="RefSeq" id="WP_209907964.1">
    <property type="nucleotide sequence ID" value="NZ_BAAAMI010000008.1"/>
</dbReference>
<feature type="transmembrane region" description="Helical" evidence="1">
    <location>
        <begin position="7"/>
        <end position="31"/>
    </location>
</feature>
<protein>
    <recommendedName>
        <fullName evidence="4">DUF1772 domain-containing protein</fullName>
    </recommendedName>
</protein>
<keyword evidence="1" id="KW-0472">Membrane</keyword>
<reference evidence="2 3" key="1">
    <citation type="submission" date="2021-03" db="EMBL/GenBank/DDBJ databases">
        <title>Sequencing the genomes of 1000 actinobacteria strains.</title>
        <authorList>
            <person name="Klenk H.-P."/>
        </authorList>
    </citation>
    <scope>NUCLEOTIDE SEQUENCE [LARGE SCALE GENOMIC DNA]</scope>
    <source>
        <strain evidence="2 3">DSM 15454</strain>
    </source>
</reference>
<comment type="caution">
    <text evidence="2">The sequence shown here is derived from an EMBL/GenBank/DDBJ whole genome shotgun (WGS) entry which is preliminary data.</text>
</comment>
<organism evidence="2 3">
    <name type="scientific">Paeniglutamicibacter psychrophenolicus</name>
    <dbReference type="NCBI Taxonomy" id="257454"/>
    <lineage>
        <taxon>Bacteria</taxon>
        <taxon>Bacillati</taxon>
        <taxon>Actinomycetota</taxon>
        <taxon>Actinomycetes</taxon>
        <taxon>Micrococcales</taxon>
        <taxon>Micrococcaceae</taxon>
        <taxon>Paeniglutamicibacter</taxon>
    </lineage>
</organism>
<evidence type="ECO:0000313" key="3">
    <source>
        <dbReference type="Proteomes" id="UP000766570"/>
    </source>
</evidence>